<evidence type="ECO:0000313" key="5">
    <source>
        <dbReference type="Proteomes" id="UP001146120"/>
    </source>
</evidence>
<dbReference type="AlphaFoldDB" id="A0AAV2YE18"/>
<feature type="compositionally biased region" description="Polar residues" evidence="2">
    <location>
        <begin position="28"/>
        <end position="45"/>
    </location>
</feature>
<dbReference type="InterPro" id="IPR025659">
    <property type="entry name" value="Tubby-like_C"/>
</dbReference>
<dbReference type="Proteomes" id="UP001146120">
    <property type="component" value="Unassembled WGS sequence"/>
</dbReference>
<evidence type="ECO:0000256" key="1">
    <source>
        <dbReference type="ARBA" id="ARBA00007129"/>
    </source>
</evidence>
<evidence type="ECO:0000313" key="4">
    <source>
        <dbReference type="EMBL" id="DAZ92476.1"/>
    </source>
</evidence>
<reference evidence="4" key="2">
    <citation type="journal article" date="2023" name="Microbiol Resour">
        <title>Decontamination and Annotation of the Draft Genome Sequence of the Oomycete Lagenidium giganteum ARSEF 373.</title>
        <authorList>
            <person name="Morgan W.R."/>
            <person name="Tartar A."/>
        </authorList>
    </citation>
    <scope>NUCLEOTIDE SEQUENCE</scope>
    <source>
        <strain evidence="4">ARSEF 373</strain>
    </source>
</reference>
<dbReference type="PANTHER" id="PTHR16517">
    <property type="entry name" value="TUBBY-RELATED"/>
    <property type="match status" value="1"/>
</dbReference>
<dbReference type="EMBL" id="DAKRPA010000435">
    <property type="protein sequence ID" value="DAZ92476.1"/>
    <property type="molecule type" value="Genomic_DNA"/>
</dbReference>
<organism evidence="4 5">
    <name type="scientific">Lagenidium giganteum</name>
    <dbReference type="NCBI Taxonomy" id="4803"/>
    <lineage>
        <taxon>Eukaryota</taxon>
        <taxon>Sar</taxon>
        <taxon>Stramenopiles</taxon>
        <taxon>Oomycota</taxon>
        <taxon>Peronosporomycetes</taxon>
        <taxon>Pythiales</taxon>
        <taxon>Pythiaceae</taxon>
    </lineage>
</organism>
<gene>
    <name evidence="4" type="ORF">N0F65_012706</name>
</gene>
<feature type="domain" description="Tubby C-terminal" evidence="3">
    <location>
        <begin position="252"/>
        <end position="510"/>
    </location>
</feature>
<accession>A0AAV2YE18</accession>
<feature type="compositionally biased region" description="Low complexity" evidence="2">
    <location>
        <begin position="220"/>
        <end position="229"/>
    </location>
</feature>
<dbReference type="InterPro" id="IPR000007">
    <property type="entry name" value="Tubby_C"/>
</dbReference>
<proteinExistence type="inferred from homology"/>
<protein>
    <recommendedName>
        <fullName evidence="3">Tubby C-terminal domain-containing protein</fullName>
    </recommendedName>
</protein>
<dbReference type="Pfam" id="PF01167">
    <property type="entry name" value="Tub"/>
    <property type="match status" value="1"/>
</dbReference>
<reference evidence="4" key="1">
    <citation type="submission" date="2022-11" db="EMBL/GenBank/DDBJ databases">
        <authorList>
            <person name="Morgan W.R."/>
            <person name="Tartar A."/>
        </authorList>
    </citation>
    <scope>NUCLEOTIDE SEQUENCE</scope>
    <source>
        <strain evidence="4">ARSEF 373</strain>
    </source>
</reference>
<comment type="similarity">
    <text evidence="1">Belongs to the TUB family.</text>
</comment>
<dbReference type="Gene3D" id="3.20.90.10">
    <property type="entry name" value="Tubby Protein, Chain A"/>
    <property type="match status" value="1"/>
</dbReference>
<evidence type="ECO:0000259" key="3">
    <source>
        <dbReference type="Pfam" id="PF01167"/>
    </source>
</evidence>
<dbReference type="SUPFAM" id="SSF54518">
    <property type="entry name" value="Tubby C-terminal domain-like"/>
    <property type="match status" value="1"/>
</dbReference>
<keyword evidence="5" id="KW-1185">Reference proteome</keyword>
<feature type="region of interest" description="Disordered" evidence="2">
    <location>
        <begin position="1"/>
        <end position="229"/>
    </location>
</feature>
<name>A0AAV2YE18_9STRA</name>
<dbReference type="PANTHER" id="PTHR16517:SF7">
    <property type="entry name" value="PROTEIN KING TUBBY"/>
    <property type="match status" value="1"/>
</dbReference>
<feature type="compositionally biased region" description="Basic and acidic residues" evidence="2">
    <location>
        <begin position="169"/>
        <end position="195"/>
    </location>
</feature>
<feature type="compositionally biased region" description="Low complexity" evidence="2">
    <location>
        <begin position="95"/>
        <end position="105"/>
    </location>
</feature>
<evidence type="ECO:0000256" key="2">
    <source>
        <dbReference type="SAM" id="MobiDB-lite"/>
    </source>
</evidence>
<sequence length="512" mass="56565">MINVRARTPQAPLVLSVPASARRDKDGSQATALPSRLSTPESAQQGLRKLPPPSSAAPQGQGRTMRPGDDGNQVLPFQLDDGQDDHEEIRQRRLSSASSASSSSSVEYDHRNRQRRGGRDARYDRHAKQTPRRKENDWDRASEGHAEVSNHDEHSDSDHDQQPAKAKKDRPELAVRERRGKTEHPDEEDTLRSEATDSAPSSARSDAKSSTDDGPSVGQTAQSSTITTTMTTISLSPSASDYASISKSSVFPGSEHQLLQGDIIRVRSGMTLLAPQYQFFINGQLILMAEKQLKNRTANYHLFDMTRAIPSAKLSKKSGNYIGIVRANFSKKKTVLLGNQSQKTELGVIIYGRSTASSEPRRLVMVLPPLHPKRQEIEGVLVGDSLPDTFSLLAEQFKRNRASKDGIDSRPLVVEQTRKPVNLQVFETKEPVFESGFYRLNFQGRVSVPSVKNFQLVRTKDIGTASTSPFDAPEGTVFLQFGKVDDHSFHLDFRAPITPIQAFAVALAQFTI</sequence>
<comment type="caution">
    <text evidence="4">The sequence shown here is derived from an EMBL/GenBank/DDBJ whole genome shotgun (WGS) entry which is preliminary data.</text>
</comment>
<dbReference type="PRINTS" id="PR01573">
    <property type="entry name" value="SUPERTUBBY"/>
</dbReference>
<feature type="compositionally biased region" description="Basic and acidic residues" evidence="2">
    <location>
        <begin position="107"/>
        <end position="162"/>
    </location>
</feature>